<evidence type="ECO:0000313" key="3">
    <source>
        <dbReference type="Proteomes" id="UP001597024"/>
    </source>
</evidence>
<accession>A0ABW3DWA2</accession>
<proteinExistence type="predicted"/>
<organism evidence="2 3">
    <name type="scientific">Streptosporangium algeriense</name>
    <dbReference type="NCBI Taxonomy" id="1682748"/>
    <lineage>
        <taxon>Bacteria</taxon>
        <taxon>Bacillati</taxon>
        <taxon>Actinomycetota</taxon>
        <taxon>Actinomycetes</taxon>
        <taxon>Streptosporangiales</taxon>
        <taxon>Streptosporangiaceae</taxon>
        <taxon>Streptosporangium</taxon>
    </lineage>
</organism>
<gene>
    <name evidence="2" type="ORF">ACFQ08_22745</name>
</gene>
<protein>
    <recommendedName>
        <fullName evidence="1">MmyB-like transcription regulator ligand binding domain-containing protein</fullName>
    </recommendedName>
</protein>
<dbReference type="EMBL" id="JBHTHX010000911">
    <property type="protein sequence ID" value="MFD0887371.1"/>
    <property type="molecule type" value="Genomic_DNA"/>
</dbReference>
<sequence>MSAWRVSSAAIHAQRPLPHLVGCPGVYVHRHGTKRFRHPAIGDLDLDYEAFELPGDQALTLLTYSAEPGTPSGDGLQLLAAWAARNQSPSQLQNDHQAQS</sequence>
<dbReference type="Pfam" id="PF17765">
    <property type="entry name" value="MLTR_LBD"/>
    <property type="match status" value="1"/>
</dbReference>
<dbReference type="InterPro" id="IPR041413">
    <property type="entry name" value="MLTR_LBD"/>
</dbReference>
<evidence type="ECO:0000259" key="1">
    <source>
        <dbReference type="Pfam" id="PF17765"/>
    </source>
</evidence>
<dbReference type="Gene3D" id="3.30.450.180">
    <property type="match status" value="1"/>
</dbReference>
<dbReference type="Proteomes" id="UP001597024">
    <property type="component" value="Unassembled WGS sequence"/>
</dbReference>
<feature type="domain" description="MmyB-like transcription regulator ligand binding" evidence="1">
    <location>
        <begin position="26"/>
        <end position="79"/>
    </location>
</feature>
<reference evidence="3" key="1">
    <citation type="journal article" date="2019" name="Int. J. Syst. Evol. Microbiol.">
        <title>The Global Catalogue of Microorganisms (GCM) 10K type strain sequencing project: providing services to taxonomists for standard genome sequencing and annotation.</title>
        <authorList>
            <consortium name="The Broad Institute Genomics Platform"/>
            <consortium name="The Broad Institute Genome Sequencing Center for Infectious Disease"/>
            <person name="Wu L."/>
            <person name="Ma J."/>
        </authorList>
    </citation>
    <scope>NUCLEOTIDE SEQUENCE [LARGE SCALE GENOMIC DNA]</scope>
    <source>
        <strain evidence="3">CCUG 62974</strain>
    </source>
</reference>
<comment type="caution">
    <text evidence="2">The sequence shown here is derived from an EMBL/GenBank/DDBJ whole genome shotgun (WGS) entry which is preliminary data.</text>
</comment>
<name>A0ABW3DWA2_9ACTN</name>
<evidence type="ECO:0000313" key="2">
    <source>
        <dbReference type="EMBL" id="MFD0887371.1"/>
    </source>
</evidence>
<keyword evidence="3" id="KW-1185">Reference proteome</keyword>